<feature type="transmembrane region" description="Helical" evidence="1">
    <location>
        <begin position="42"/>
        <end position="66"/>
    </location>
</feature>
<feature type="transmembrane region" description="Helical" evidence="1">
    <location>
        <begin position="12"/>
        <end position="30"/>
    </location>
</feature>
<gene>
    <name evidence="2" type="ORF">A3C16_04385</name>
</gene>
<dbReference type="Proteomes" id="UP000177811">
    <property type="component" value="Unassembled WGS sequence"/>
</dbReference>
<keyword evidence="1" id="KW-1133">Transmembrane helix</keyword>
<name>A0A1G2KTE5_9BACT</name>
<accession>A0A1G2KTE5</accession>
<evidence type="ECO:0000313" key="3">
    <source>
        <dbReference type="Proteomes" id="UP000177811"/>
    </source>
</evidence>
<evidence type="ECO:0000313" key="2">
    <source>
        <dbReference type="EMBL" id="OHA01659.1"/>
    </source>
</evidence>
<reference evidence="2 3" key="1">
    <citation type="journal article" date="2016" name="Nat. Commun.">
        <title>Thousands of microbial genomes shed light on interconnected biogeochemical processes in an aquifer system.</title>
        <authorList>
            <person name="Anantharaman K."/>
            <person name="Brown C.T."/>
            <person name="Hug L.A."/>
            <person name="Sharon I."/>
            <person name="Castelle C.J."/>
            <person name="Probst A.J."/>
            <person name="Thomas B.C."/>
            <person name="Singh A."/>
            <person name="Wilkins M.J."/>
            <person name="Karaoz U."/>
            <person name="Brodie E.L."/>
            <person name="Williams K.H."/>
            <person name="Hubbard S.S."/>
            <person name="Banfield J.F."/>
        </authorList>
    </citation>
    <scope>NUCLEOTIDE SEQUENCE [LARGE SCALE GENOMIC DNA]</scope>
</reference>
<proteinExistence type="predicted"/>
<evidence type="ECO:0000256" key="1">
    <source>
        <dbReference type="SAM" id="Phobius"/>
    </source>
</evidence>
<comment type="caution">
    <text evidence="2">The sequence shown here is derived from an EMBL/GenBank/DDBJ whole genome shotgun (WGS) entry which is preliminary data.</text>
</comment>
<sequence length="72" mass="8064">MLKQEEWMTRLVVGLLLFLGGPVTVAIFSFMRGLPRLKGPSWWEVAAVLLLIVTSYVGAILVYNGLNQKEND</sequence>
<dbReference type="AlphaFoldDB" id="A0A1G2KTE5"/>
<keyword evidence="1" id="KW-0812">Transmembrane</keyword>
<organism evidence="2 3">
    <name type="scientific">Candidatus Sungbacteria bacterium RIFCSPHIGHO2_02_FULL_51_29</name>
    <dbReference type="NCBI Taxonomy" id="1802273"/>
    <lineage>
        <taxon>Bacteria</taxon>
        <taxon>Candidatus Sungiibacteriota</taxon>
    </lineage>
</organism>
<keyword evidence="1" id="KW-0472">Membrane</keyword>
<protein>
    <submittedName>
        <fullName evidence="2">Uncharacterized protein</fullName>
    </submittedName>
</protein>
<dbReference type="EMBL" id="MHQL01000057">
    <property type="protein sequence ID" value="OHA01659.1"/>
    <property type="molecule type" value="Genomic_DNA"/>
</dbReference>